<comment type="similarity">
    <text evidence="5">Belongs to the TAM41 family.</text>
</comment>
<dbReference type="EMBL" id="KV454002">
    <property type="protein sequence ID" value="ODQ47394.1"/>
    <property type="molecule type" value="Genomic_DNA"/>
</dbReference>
<evidence type="ECO:0000256" key="11">
    <source>
        <dbReference type="ARBA" id="ARBA00022792"/>
    </source>
</evidence>
<evidence type="ECO:0000256" key="16">
    <source>
        <dbReference type="ARBA" id="ARBA00023209"/>
    </source>
</evidence>
<keyword evidence="20" id="KW-1185">Reference proteome</keyword>
<name>A0A1E3NMP0_9ASCO</name>
<dbReference type="GeneID" id="30177470"/>
<evidence type="ECO:0000256" key="12">
    <source>
        <dbReference type="ARBA" id="ARBA00022842"/>
    </source>
</evidence>
<evidence type="ECO:0000256" key="1">
    <source>
        <dbReference type="ARBA" id="ARBA00001946"/>
    </source>
</evidence>
<dbReference type="STRING" id="763406.A0A1E3NMP0"/>
<dbReference type="GO" id="GO:0032049">
    <property type="term" value="P:cardiolipin biosynthetic process"/>
    <property type="evidence" value="ECO:0007669"/>
    <property type="project" value="InterPro"/>
</dbReference>
<reference evidence="19 20" key="1">
    <citation type="journal article" date="2016" name="Proc. Natl. Acad. Sci. U.S.A.">
        <title>Comparative genomics of biotechnologically important yeasts.</title>
        <authorList>
            <person name="Riley R."/>
            <person name="Haridas S."/>
            <person name="Wolfe K.H."/>
            <person name="Lopes M.R."/>
            <person name="Hittinger C.T."/>
            <person name="Goeker M."/>
            <person name="Salamov A.A."/>
            <person name="Wisecaver J.H."/>
            <person name="Long T.M."/>
            <person name="Calvey C.H."/>
            <person name="Aerts A.L."/>
            <person name="Barry K.W."/>
            <person name="Choi C."/>
            <person name="Clum A."/>
            <person name="Coughlan A.Y."/>
            <person name="Deshpande S."/>
            <person name="Douglass A.P."/>
            <person name="Hanson S.J."/>
            <person name="Klenk H.-P."/>
            <person name="LaButti K.M."/>
            <person name="Lapidus A."/>
            <person name="Lindquist E.A."/>
            <person name="Lipzen A.M."/>
            <person name="Meier-Kolthoff J.P."/>
            <person name="Ohm R.A."/>
            <person name="Otillar R.P."/>
            <person name="Pangilinan J.L."/>
            <person name="Peng Y."/>
            <person name="Rokas A."/>
            <person name="Rosa C.A."/>
            <person name="Scheuner C."/>
            <person name="Sibirny A.A."/>
            <person name="Slot J.C."/>
            <person name="Stielow J.B."/>
            <person name="Sun H."/>
            <person name="Kurtzman C.P."/>
            <person name="Blackwell M."/>
            <person name="Grigoriev I.V."/>
            <person name="Jeffries T.W."/>
        </authorList>
    </citation>
    <scope>NUCLEOTIDE SEQUENCE [LARGE SCALE GENOMIC DNA]</scope>
    <source>
        <strain evidence="19 20">NRRL Y-2026</strain>
    </source>
</reference>
<dbReference type="Proteomes" id="UP000094455">
    <property type="component" value="Unassembled WGS sequence"/>
</dbReference>
<evidence type="ECO:0000256" key="7">
    <source>
        <dbReference type="ARBA" id="ARBA00018337"/>
    </source>
</evidence>
<evidence type="ECO:0000256" key="13">
    <source>
        <dbReference type="ARBA" id="ARBA00023098"/>
    </source>
</evidence>
<dbReference type="GO" id="GO:0005743">
    <property type="term" value="C:mitochondrial inner membrane"/>
    <property type="evidence" value="ECO:0007669"/>
    <property type="project" value="UniProtKB-SubCell"/>
</dbReference>
<comment type="subcellular location">
    <subcellularLocation>
        <location evidence="2">Mitochondrion inner membrane</location>
        <topology evidence="2">Peripheral membrane protein</topology>
        <orientation evidence="2">Matrix side</orientation>
    </subcellularLocation>
</comment>
<keyword evidence="16" id="KW-0594">Phospholipid biosynthesis</keyword>
<evidence type="ECO:0000313" key="20">
    <source>
        <dbReference type="Proteomes" id="UP000094455"/>
    </source>
</evidence>
<evidence type="ECO:0000256" key="8">
    <source>
        <dbReference type="ARBA" id="ARBA00022516"/>
    </source>
</evidence>
<keyword evidence="12" id="KW-0460">Magnesium</keyword>
<keyword evidence="17" id="KW-1208">Phospholipid metabolism</keyword>
<evidence type="ECO:0000313" key="19">
    <source>
        <dbReference type="EMBL" id="ODQ47394.1"/>
    </source>
</evidence>
<keyword evidence="15" id="KW-0472">Membrane</keyword>
<gene>
    <name evidence="19" type="ORF">PICMEDRAFT_15348</name>
</gene>
<evidence type="ECO:0000256" key="9">
    <source>
        <dbReference type="ARBA" id="ARBA00022679"/>
    </source>
</evidence>
<proteinExistence type="inferred from homology"/>
<evidence type="ECO:0000256" key="18">
    <source>
        <dbReference type="ARBA" id="ARBA00029893"/>
    </source>
</evidence>
<evidence type="ECO:0000256" key="5">
    <source>
        <dbReference type="ARBA" id="ARBA00005458"/>
    </source>
</evidence>
<dbReference type="InterPro" id="IPR015222">
    <property type="entry name" value="Tam41"/>
</dbReference>
<dbReference type="PANTHER" id="PTHR13619">
    <property type="entry name" value="PHOSPHATIDATE CYTIDYLYLTRANSFERASE, MITOCHONDRIAL"/>
    <property type="match status" value="1"/>
</dbReference>
<evidence type="ECO:0000256" key="14">
    <source>
        <dbReference type="ARBA" id="ARBA00023128"/>
    </source>
</evidence>
<dbReference type="GO" id="GO:0004605">
    <property type="term" value="F:phosphatidate cytidylyltransferase activity"/>
    <property type="evidence" value="ECO:0007669"/>
    <property type="project" value="UniProtKB-EC"/>
</dbReference>
<dbReference type="GO" id="GO:0016024">
    <property type="term" value="P:CDP-diacylglycerol biosynthetic process"/>
    <property type="evidence" value="ECO:0007669"/>
    <property type="project" value="UniProtKB-UniPathway"/>
</dbReference>
<keyword evidence="8" id="KW-0444">Lipid biosynthesis</keyword>
<keyword evidence="9" id="KW-0808">Transferase</keyword>
<evidence type="ECO:0000256" key="10">
    <source>
        <dbReference type="ARBA" id="ARBA00022695"/>
    </source>
</evidence>
<evidence type="ECO:0000256" key="6">
    <source>
        <dbReference type="ARBA" id="ARBA00012487"/>
    </source>
</evidence>
<dbReference type="EC" id="2.7.7.41" evidence="6"/>
<comment type="pathway">
    <text evidence="4">Lipid metabolism.</text>
</comment>
<dbReference type="RefSeq" id="XP_019018507.1">
    <property type="nucleotide sequence ID" value="XM_019160783.1"/>
</dbReference>
<evidence type="ECO:0000256" key="2">
    <source>
        <dbReference type="ARBA" id="ARBA00004443"/>
    </source>
</evidence>
<sequence length="543" mass="61424">MLRTGYYRAGNSGLLRKQFAKKAIFTSARLESTKSSNPELNKKNNLAEVLLEHEGIGHHPKRNKHVVAEESRFCGGEHSSPSLSVLERKLRELQSKPVDFHYYLRSLHKIQRGDKLPYKFGTNQLHTEAREESTMDEVLQGIVQRFRAPVNYAFGYGSKVFSQGSSIDISNSQIDMILAVSDPLEWHKQNILQHGSDYSFLKFLGPSAINYVSELGAGIYFNPFVDVNINGTPLELKYGITSVDTLIDDLANWSTMYLAGRLHKPVAIVQNSAQLLFLNQYNLTNAVKLSILLLNKRFIKESELYLSIAGLSYMGDPRLKVQGENPDKVKNIVENQFSLFKNLYKPILDNYFPNLIQSAHEDSDSGDRVYHVNLSEEQIANIIIELPRKFRSRLFNMLKEKYGNELSKDTLVQEMIAEPSLKVLTSKSVGSEPIVSYNDILGLTQLSSANLLADIPKRDWEYLPTEYKVGISPFIKKMASDLKQHPETLRWALSQTVEDTVGSSALVQSLKGILTAGVVRSWKYASAKRRKYLQAQQRGKTGR</sequence>
<organism evidence="19 20">
    <name type="scientific">Pichia membranifaciens NRRL Y-2026</name>
    <dbReference type="NCBI Taxonomy" id="763406"/>
    <lineage>
        <taxon>Eukaryota</taxon>
        <taxon>Fungi</taxon>
        <taxon>Dikarya</taxon>
        <taxon>Ascomycota</taxon>
        <taxon>Saccharomycotina</taxon>
        <taxon>Pichiomycetes</taxon>
        <taxon>Pichiales</taxon>
        <taxon>Pichiaceae</taxon>
        <taxon>Pichia</taxon>
    </lineage>
</organism>
<protein>
    <recommendedName>
        <fullName evidence="7">Phosphatidate cytidylyltransferase, mitochondrial</fullName>
        <ecNumber evidence="6">2.7.7.41</ecNumber>
    </recommendedName>
    <alternativeName>
        <fullName evidence="18">CDP-diacylglycerol synthase</fullName>
    </alternativeName>
</protein>
<keyword evidence="13" id="KW-0443">Lipid metabolism</keyword>
<keyword evidence="10" id="KW-0548">Nucleotidyltransferase</keyword>
<dbReference type="PANTHER" id="PTHR13619:SF0">
    <property type="entry name" value="PHOSPHATIDATE CYTIDYLYLTRANSFERASE, MITOCHONDRIAL"/>
    <property type="match status" value="1"/>
</dbReference>
<dbReference type="OrthoDB" id="341477at2759"/>
<keyword evidence="14" id="KW-0496">Mitochondrion</keyword>
<dbReference type="Pfam" id="PF09139">
    <property type="entry name" value="Tam41_Mmp37"/>
    <property type="match status" value="1"/>
</dbReference>
<evidence type="ECO:0000256" key="3">
    <source>
        <dbReference type="ARBA" id="ARBA00005119"/>
    </source>
</evidence>
<dbReference type="UniPathway" id="UPA00557">
    <property type="reaction ID" value="UER00614"/>
</dbReference>
<keyword evidence="11" id="KW-0999">Mitochondrion inner membrane</keyword>
<comment type="cofactor">
    <cofactor evidence="1">
        <name>Mg(2+)</name>
        <dbReference type="ChEBI" id="CHEBI:18420"/>
    </cofactor>
</comment>
<evidence type="ECO:0000256" key="4">
    <source>
        <dbReference type="ARBA" id="ARBA00005189"/>
    </source>
</evidence>
<comment type="pathway">
    <text evidence="3">Phospholipid metabolism; CDP-diacylglycerol biosynthesis; CDP-diacylglycerol from sn-glycerol 3-phosphate: step 3/3.</text>
</comment>
<evidence type="ECO:0000256" key="17">
    <source>
        <dbReference type="ARBA" id="ARBA00023264"/>
    </source>
</evidence>
<accession>A0A1E3NMP0</accession>
<evidence type="ECO:0000256" key="15">
    <source>
        <dbReference type="ARBA" id="ARBA00023136"/>
    </source>
</evidence>
<dbReference type="AlphaFoldDB" id="A0A1E3NMP0"/>